<evidence type="ECO:0000313" key="6">
    <source>
        <dbReference type="Proteomes" id="UP000286801"/>
    </source>
</evidence>
<dbReference type="Proteomes" id="UP000286801">
    <property type="component" value="Unassembled WGS sequence"/>
</dbReference>
<dbReference type="EMBL" id="QNZL01000089">
    <property type="protein sequence ID" value="RTZ80391.1"/>
    <property type="molecule type" value="Genomic_DNA"/>
</dbReference>
<proteinExistence type="inferred from homology"/>
<dbReference type="EC" id="5.3.1.9" evidence="4"/>
<dbReference type="PANTHER" id="PTHR11469:SF1">
    <property type="entry name" value="GLUCOSE-6-PHOSPHATE ISOMERASE"/>
    <property type="match status" value="1"/>
</dbReference>
<dbReference type="InterPro" id="IPR046348">
    <property type="entry name" value="SIS_dom_sf"/>
</dbReference>
<name>A0A432GAA0_9DELT</name>
<dbReference type="PROSITE" id="PS51463">
    <property type="entry name" value="P_GLUCOSE_ISOMERASE_3"/>
    <property type="match status" value="1"/>
</dbReference>
<dbReference type="GO" id="GO:0051156">
    <property type="term" value="P:glucose 6-phosphate metabolic process"/>
    <property type="evidence" value="ECO:0007669"/>
    <property type="project" value="TreeGrafter"/>
</dbReference>
<comment type="caution">
    <text evidence="5">The sequence shown here is derived from an EMBL/GenBank/DDBJ whole genome shotgun (WGS) entry which is preliminary data.</text>
</comment>
<dbReference type="GO" id="GO:0097367">
    <property type="term" value="F:carbohydrate derivative binding"/>
    <property type="evidence" value="ECO:0007669"/>
    <property type="project" value="InterPro"/>
</dbReference>
<keyword evidence="2 4" id="KW-0324">Glycolysis</keyword>
<dbReference type="PRINTS" id="PR00662">
    <property type="entry name" value="G6PISOMERASE"/>
</dbReference>
<evidence type="ECO:0000256" key="3">
    <source>
        <dbReference type="ARBA" id="ARBA00023235"/>
    </source>
</evidence>
<dbReference type="GO" id="GO:0004347">
    <property type="term" value="F:glucose-6-phosphate isomerase activity"/>
    <property type="evidence" value="ECO:0007669"/>
    <property type="project" value="UniProtKB-EC"/>
</dbReference>
<sequence length="262" mass="29105">MNHKQNKGMTKSVTWQNFQQHYLDLPELGMALSRMNVPDKLPNELEMLFRNAFQQMQNLEKGGIANPDENRMVGHYWLRNPELAPSTDIQTVISSTLEKIQNFVAEIHRNKIQPQKAASFRNVLLLGIGGSALGPQFVLSALCSGTDRMRFYFLDNTDPDGIDQVIASIGKGLGETLTLVISKSGGTKETRNAMLEVRDVYENNGLDFTKHAVAVTGANSQLDQLAAQENWLDRFPMWDWVGGRTSVFSAVGLLPAALQGLN</sequence>
<evidence type="ECO:0000256" key="1">
    <source>
        <dbReference type="ARBA" id="ARBA00022432"/>
    </source>
</evidence>
<evidence type="ECO:0000313" key="5">
    <source>
        <dbReference type="EMBL" id="RTZ80391.1"/>
    </source>
</evidence>
<dbReference type="GO" id="GO:0005829">
    <property type="term" value="C:cytosol"/>
    <property type="evidence" value="ECO:0007669"/>
    <property type="project" value="TreeGrafter"/>
</dbReference>
<evidence type="ECO:0000256" key="4">
    <source>
        <dbReference type="RuleBase" id="RU000612"/>
    </source>
</evidence>
<dbReference type="UniPathway" id="UPA00109">
    <property type="reaction ID" value="UER00181"/>
</dbReference>
<organism evidence="5 6">
    <name type="scientific">SAR324 cluster bacterium</name>
    <dbReference type="NCBI Taxonomy" id="2024889"/>
    <lineage>
        <taxon>Bacteria</taxon>
        <taxon>Deltaproteobacteria</taxon>
        <taxon>SAR324 cluster</taxon>
    </lineage>
</organism>
<reference evidence="5 6" key="1">
    <citation type="submission" date="2018-06" db="EMBL/GenBank/DDBJ databases">
        <title>Combined omics and stable isotope probing to characterize newly discovered Mariana Back-Arc vent microbial communities.</title>
        <authorList>
            <person name="Trembath-Reichert E."/>
            <person name="Huber J.A."/>
        </authorList>
    </citation>
    <scope>NUCLEOTIDE SEQUENCE [LARGE SCALE GENOMIC DNA]</scope>
    <source>
        <strain evidence="5">MAG 63_1</strain>
    </source>
</reference>
<comment type="catalytic activity">
    <reaction evidence="4">
        <text>alpha-D-glucose 6-phosphate = beta-D-fructose 6-phosphate</text>
        <dbReference type="Rhea" id="RHEA:11816"/>
        <dbReference type="ChEBI" id="CHEBI:57634"/>
        <dbReference type="ChEBI" id="CHEBI:58225"/>
        <dbReference type="EC" id="5.3.1.9"/>
    </reaction>
</comment>
<dbReference type="PANTHER" id="PTHR11469">
    <property type="entry name" value="GLUCOSE-6-PHOSPHATE ISOMERASE"/>
    <property type="match status" value="1"/>
</dbReference>
<dbReference type="AlphaFoldDB" id="A0A432GAA0"/>
<dbReference type="GO" id="GO:0006096">
    <property type="term" value="P:glycolytic process"/>
    <property type="evidence" value="ECO:0007669"/>
    <property type="project" value="UniProtKB-UniPathway"/>
</dbReference>
<gene>
    <name evidence="5" type="primary">pgi</name>
    <name evidence="5" type="ORF">DSY97_03415</name>
</gene>
<dbReference type="SUPFAM" id="SSF53697">
    <property type="entry name" value="SIS domain"/>
    <property type="match status" value="1"/>
</dbReference>
<dbReference type="GO" id="GO:0006094">
    <property type="term" value="P:gluconeogenesis"/>
    <property type="evidence" value="ECO:0007669"/>
    <property type="project" value="UniProtKB-KW"/>
</dbReference>
<dbReference type="GO" id="GO:0048029">
    <property type="term" value="F:monosaccharide binding"/>
    <property type="evidence" value="ECO:0007669"/>
    <property type="project" value="TreeGrafter"/>
</dbReference>
<keyword evidence="1 4" id="KW-0312">Gluconeogenesis</keyword>
<comment type="pathway">
    <text evidence="4">Carbohydrate degradation; glycolysis; D-glyceraldehyde 3-phosphate and glycerone phosphate from D-glucose: step 2/4.</text>
</comment>
<dbReference type="FunFam" id="3.40.50.10490:FF:000023">
    <property type="entry name" value="Glucose-6-phosphate isomerase"/>
    <property type="match status" value="1"/>
</dbReference>
<dbReference type="InterPro" id="IPR035476">
    <property type="entry name" value="SIS_PGI_1"/>
</dbReference>
<accession>A0A432GAA0</accession>
<comment type="similarity">
    <text evidence="4">Belongs to the GPI family.</text>
</comment>
<dbReference type="CDD" id="cd05015">
    <property type="entry name" value="SIS_PGI_1"/>
    <property type="match status" value="1"/>
</dbReference>
<dbReference type="Gene3D" id="3.40.50.10490">
    <property type="entry name" value="Glucose-6-phosphate isomerase like protein, domain 1"/>
    <property type="match status" value="1"/>
</dbReference>
<feature type="non-terminal residue" evidence="5">
    <location>
        <position position="262"/>
    </location>
</feature>
<dbReference type="InterPro" id="IPR001672">
    <property type="entry name" value="G6P_Isomerase"/>
</dbReference>
<keyword evidence="3 4" id="KW-0413">Isomerase</keyword>
<evidence type="ECO:0000256" key="2">
    <source>
        <dbReference type="ARBA" id="ARBA00023152"/>
    </source>
</evidence>
<protein>
    <recommendedName>
        <fullName evidence="4">Glucose-6-phosphate isomerase</fullName>
        <ecNumber evidence="4">5.3.1.9</ecNumber>
    </recommendedName>
</protein>
<dbReference type="Pfam" id="PF00342">
    <property type="entry name" value="PGI"/>
    <property type="match status" value="1"/>
</dbReference>